<evidence type="ECO:0000256" key="2">
    <source>
        <dbReference type="ARBA" id="ARBA00023125"/>
    </source>
</evidence>
<dbReference type="Pfam" id="PF00440">
    <property type="entry name" value="TetR_N"/>
    <property type="match status" value="1"/>
</dbReference>
<evidence type="ECO:0000259" key="5">
    <source>
        <dbReference type="PROSITE" id="PS50977"/>
    </source>
</evidence>
<feature type="domain" description="HTH tetR-type" evidence="5">
    <location>
        <begin position="8"/>
        <end position="68"/>
    </location>
</feature>
<name>A0ABU1Z4M5_9BURK</name>
<evidence type="ECO:0000313" key="6">
    <source>
        <dbReference type="EMBL" id="MDR7295567.1"/>
    </source>
</evidence>
<keyword evidence="2 4" id="KW-0238">DNA-binding</keyword>
<dbReference type="InterPro" id="IPR009057">
    <property type="entry name" value="Homeodomain-like_sf"/>
</dbReference>
<dbReference type="PANTHER" id="PTHR47506">
    <property type="entry name" value="TRANSCRIPTIONAL REGULATORY PROTEIN"/>
    <property type="match status" value="1"/>
</dbReference>
<dbReference type="InterPro" id="IPR036271">
    <property type="entry name" value="Tet_transcr_reg_TetR-rel_C_sf"/>
</dbReference>
<evidence type="ECO:0000256" key="3">
    <source>
        <dbReference type="ARBA" id="ARBA00023163"/>
    </source>
</evidence>
<dbReference type="Proteomes" id="UP001180536">
    <property type="component" value="Unassembled WGS sequence"/>
</dbReference>
<dbReference type="Gene3D" id="1.10.357.10">
    <property type="entry name" value="Tetracycline Repressor, domain 2"/>
    <property type="match status" value="1"/>
</dbReference>
<dbReference type="PRINTS" id="PR00455">
    <property type="entry name" value="HTHTETR"/>
</dbReference>
<dbReference type="PROSITE" id="PS50977">
    <property type="entry name" value="HTH_TETR_2"/>
    <property type="match status" value="1"/>
</dbReference>
<reference evidence="6 7" key="1">
    <citation type="submission" date="2023-07" db="EMBL/GenBank/DDBJ databases">
        <title>Sorghum-associated microbial communities from plants grown in Nebraska, USA.</title>
        <authorList>
            <person name="Schachtman D."/>
        </authorList>
    </citation>
    <scope>NUCLEOTIDE SEQUENCE [LARGE SCALE GENOMIC DNA]</scope>
    <source>
        <strain evidence="6 7">BE310</strain>
    </source>
</reference>
<dbReference type="PANTHER" id="PTHR47506:SF1">
    <property type="entry name" value="HTH-TYPE TRANSCRIPTIONAL REGULATOR YJDC"/>
    <property type="match status" value="1"/>
</dbReference>
<keyword evidence="3" id="KW-0804">Transcription</keyword>
<dbReference type="SUPFAM" id="SSF48498">
    <property type="entry name" value="Tetracyclin repressor-like, C-terminal domain"/>
    <property type="match status" value="1"/>
</dbReference>
<comment type="caution">
    <text evidence="6">The sequence shown here is derived from an EMBL/GenBank/DDBJ whole genome shotgun (WGS) entry which is preliminary data.</text>
</comment>
<dbReference type="RefSeq" id="WP_310342114.1">
    <property type="nucleotide sequence ID" value="NZ_JAVDXQ010000001.1"/>
</dbReference>
<keyword evidence="1" id="KW-0805">Transcription regulation</keyword>
<evidence type="ECO:0000256" key="1">
    <source>
        <dbReference type="ARBA" id="ARBA00023015"/>
    </source>
</evidence>
<feature type="DNA-binding region" description="H-T-H motif" evidence="4">
    <location>
        <begin position="31"/>
        <end position="50"/>
    </location>
</feature>
<dbReference type="EMBL" id="JAVDXQ010000001">
    <property type="protein sequence ID" value="MDR7295567.1"/>
    <property type="molecule type" value="Genomic_DNA"/>
</dbReference>
<evidence type="ECO:0000256" key="4">
    <source>
        <dbReference type="PROSITE-ProRule" id="PRU00335"/>
    </source>
</evidence>
<evidence type="ECO:0000313" key="7">
    <source>
        <dbReference type="Proteomes" id="UP001180536"/>
    </source>
</evidence>
<dbReference type="InterPro" id="IPR001647">
    <property type="entry name" value="HTH_TetR"/>
</dbReference>
<organism evidence="6 7">
    <name type="scientific">Pelomonas aquatica</name>
    <dbReference type="NCBI Taxonomy" id="431058"/>
    <lineage>
        <taxon>Bacteria</taxon>
        <taxon>Pseudomonadati</taxon>
        <taxon>Pseudomonadota</taxon>
        <taxon>Betaproteobacteria</taxon>
        <taxon>Burkholderiales</taxon>
        <taxon>Sphaerotilaceae</taxon>
        <taxon>Roseateles</taxon>
    </lineage>
</organism>
<sequence>MKHFSELSPAAERVVDAAESLLQLQGYNGFSYDDVAQLIGIKKPSVHHHFATKADLAAMVVQRYTHRFREELLRIEGAHARARDRLAAYAELFDRTFARERRLCVCGMLGAEAHDLPQGVRDEVARFFDVNLRWLSDSFALGRREGGLGPRAEPEALARAYLCALEGAMVVGRGLADDQRPTAVGTAMLDLCWH</sequence>
<dbReference type="SUPFAM" id="SSF46689">
    <property type="entry name" value="Homeodomain-like"/>
    <property type="match status" value="1"/>
</dbReference>
<gene>
    <name evidence="6" type="ORF">J2X16_000888</name>
</gene>
<proteinExistence type="predicted"/>
<accession>A0ABU1Z4M5</accession>
<keyword evidence="7" id="KW-1185">Reference proteome</keyword>
<protein>
    <submittedName>
        <fullName evidence="6">TetR/AcrR family transcriptional repressor of nem operon</fullName>
    </submittedName>
</protein>